<name>A0A4Z1R0E0_9HYPH</name>
<dbReference type="SUPFAM" id="SSF82693">
    <property type="entry name" value="Multidrug efflux transporter AcrB pore domain, PN1, PN2, PC1 and PC2 subdomains"/>
    <property type="match status" value="3"/>
</dbReference>
<evidence type="ECO:0000313" key="2">
    <source>
        <dbReference type="Proteomes" id="UP000298735"/>
    </source>
</evidence>
<dbReference type="PANTHER" id="PTHR32063:SF77">
    <property type="entry name" value="ACR FAMILY TRANSPORT PROTEIN"/>
    <property type="match status" value="1"/>
</dbReference>
<dbReference type="GO" id="GO:0042910">
    <property type="term" value="F:xenobiotic transmembrane transporter activity"/>
    <property type="evidence" value="ECO:0007669"/>
    <property type="project" value="TreeGrafter"/>
</dbReference>
<accession>A0A4Z1R0E0</accession>
<dbReference type="GO" id="GO:0005886">
    <property type="term" value="C:plasma membrane"/>
    <property type="evidence" value="ECO:0007669"/>
    <property type="project" value="TreeGrafter"/>
</dbReference>
<dbReference type="InterPro" id="IPR027463">
    <property type="entry name" value="AcrB_DN_DC_subdom"/>
</dbReference>
<protein>
    <submittedName>
        <fullName evidence="1">Efflux RND transporter permease subunit</fullName>
    </submittedName>
</protein>
<organism evidence="1 2">
    <name type="scientific">Agrobacterium salinitolerans</name>
    <dbReference type="NCBI Taxonomy" id="1183413"/>
    <lineage>
        <taxon>Bacteria</taxon>
        <taxon>Pseudomonadati</taxon>
        <taxon>Pseudomonadota</taxon>
        <taxon>Alphaproteobacteria</taxon>
        <taxon>Hyphomicrobiales</taxon>
        <taxon>Rhizobiaceae</taxon>
        <taxon>Rhizobium/Agrobacterium group</taxon>
        <taxon>Agrobacterium</taxon>
    </lineage>
</organism>
<dbReference type="PRINTS" id="PR00702">
    <property type="entry name" value="ACRIFLAVINRP"/>
</dbReference>
<dbReference type="OrthoDB" id="9806532at2"/>
<dbReference type="EMBL" id="CP109968">
    <property type="protein sequence ID" value="UYZ06706.1"/>
    <property type="molecule type" value="Genomic_DNA"/>
</dbReference>
<dbReference type="Pfam" id="PF00873">
    <property type="entry name" value="ACR_tran"/>
    <property type="match status" value="1"/>
</dbReference>
<gene>
    <name evidence="1" type="ORF">CFBP5507_10685</name>
</gene>
<dbReference type="Gene3D" id="3.30.70.1430">
    <property type="entry name" value="Multidrug efflux transporter AcrB pore domain"/>
    <property type="match status" value="2"/>
</dbReference>
<dbReference type="SUPFAM" id="SSF82866">
    <property type="entry name" value="Multidrug efflux transporter AcrB transmembrane domain"/>
    <property type="match status" value="2"/>
</dbReference>
<dbReference type="Gene3D" id="3.30.70.1440">
    <property type="entry name" value="Multidrug efflux transporter AcrB pore domain"/>
    <property type="match status" value="1"/>
</dbReference>
<proteinExistence type="predicted"/>
<dbReference type="Gene3D" id="3.30.70.1320">
    <property type="entry name" value="Multidrug efflux transporter AcrB pore domain like"/>
    <property type="match status" value="1"/>
</dbReference>
<dbReference type="Proteomes" id="UP000298735">
    <property type="component" value="Chromosome Circular"/>
</dbReference>
<dbReference type="AlphaFoldDB" id="A0A4Z1R0E0"/>
<dbReference type="SUPFAM" id="SSF82714">
    <property type="entry name" value="Multidrug efflux transporter AcrB TolC docking domain, DN and DC subdomains"/>
    <property type="match status" value="2"/>
</dbReference>
<dbReference type="Gene3D" id="3.30.2090.10">
    <property type="entry name" value="Multidrug efflux transporter AcrB TolC docking domain, DN and DC subdomains"/>
    <property type="match status" value="2"/>
</dbReference>
<evidence type="ECO:0000313" key="1">
    <source>
        <dbReference type="EMBL" id="UYZ06706.1"/>
    </source>
</evidence>
<dbReference type="KEGG" id="asal:CFBP5507_10685"/>
<dbReference type="PANTHER" id="PTHR32063">
    <property type="match status" value="1"/>
</dbReference>
<dbReference type="InterPro" id="IPR001036">
    <property type="entry name" value="Acrflvin-R"/>
</dbReference>
<reference evidence="1" key="1">
    <citation type="submission" date="2022-10" db="EMBL/GenBank/DDBJ databases">
        <title>Complete genome sequence of Agrobacterium salinitolerans CFBP5507.</title>
        <authorList>
            <person name="Tchabashvili S."/>
            <person name="Yen H.-C."/>
            <person name="Haryono M."/>
            <person name="Lin Y.-C."/>
            <person name="Lai E.-M."/>
            <person name="Kuo C.-H."/>
        </authorList>
    </citation>
    <scope>NUCLEOTIDE SEQUENCE</scope>
    <source>
        <strain evidence="1">CFBP5507</strain>
    </source>
</reference>
<sequence length="1144" mass="124503">MNFSAWSIRNPIAPLLGFALLMILGMQAFNTLPITRFPNIDVPVVAVTVTQSGASPSELEMQVTKEIEDAVAAISGVDEIQSTVVDGQSTTTVVFRIEKPTEEAVQDTKDAIDKIRSDLPADIEEPIVSKIDVEGQAIQTFAVSSPNMTLEELSWFVDDTIKRSLQGQSGIGKVDRYGGADREVRVSLNPEKLDAYGITATEVNSQLRGTNVDLGSGRGQVGGNEQTIRTLGDTRDVSQLANTTIALSNGRFVKLSELGTVTDTYEEQKSFSRFNGNPAVTFAVFRSKGASEVSVAETVAASLDQVRKDHPDVSIEMVDDAVYFTYGNYEAALHTLIEGAILAVIVVLLFLRNWRATLIAAVALPLSAIPTFWIMDIMGFSLNLVSFLALTLATGILVDDAIVEIENIARHIKMGKTPYRAALEAADEIGLAVIATSFTIIAVFVPVSFMPGIPGQYFIQFGLTVAFSVFFSLAVARLITPLMAAYLMRAEDAMDDHHDNDSRLMKAYTLLVRATTGDWAPKFMVAWVERVRLATENSTHLAVKIIHFMFARVGFRWLPRVMTIFAAMAFLIFSVILLSQVPGSFLPPDDASRVTLSVELPPNATLDETDRTTTQIYHAIRDIDGVESVFILGGASPKGDLELRRATVNVILQHIDHSLLKTLVNKGLGSLPLIGQYLPKVEEKGRTRPQWDVERDIFAQVRGIPDVRIIKLNDRAERELSFNFLSSNEKDLNDAVGILESRLRASPILANVSSEGALPRPELQIRPRKDEIARLGITPQQISQTVRVATIGDIDAQLTKISLDDRQIPIRVQASLDTRRDLATIRALKIKTASGSLVPLYSVADIDYSEGPSSIKRNDRNRVVSIGSDVPFGTALDTSTAEFKRIVSETELPASVRLAESGDAKVQGEMQQGFVNAMLLGLMLVLVVLILLFKDVIQPFTILFSLPLAIGGVAVALIITQNALSMPVLIGILMLMGIVTKNAILLVDFAIEMRRHGMERVHAMVEAGRKRARPIIMTSIAMSAGMLPSALGVGEGGSFRAPMAIAVIGGIIVSTVLSLIVVPAFFLIMDDLSRLLAHLFGRFVGKKEEEEEALSNEKLSEIAHENSLALSSLEARVANMEKGTGEKAGEKGSNILRLPPLAAE</sequence>
<dbReference type="Gene3D" id="1.20.1640.10">
    <property type="entry name" value="Multidrug efflux transporter AcrB transmembrane domain"/>
    <property type="match status" value="2"/>
</dbReference>
<dbReference type="RefSeq" id="WP_137410846.1">
    <property type="nucleotide sequence ID" value="NZ_CP074393.1"/>
</dbReference>